<reference evidence="3" key="1">
    <citation type="journal article" date="2019" name="Int. J. Syst. Evol. Microbiol.">
        <title>The Global Catalogue of Microorganisms (GCM) 10K type strain sequencing project: providing services to taxonomists for standard genome sequencing and annotation.</title>
        <authorList>
            <consortium name="The Broad Institute Genomics Platform"/>
            <consortium name="The Broad Institute Genome Sequencing Center for Infectious Disease"/>
            <person name="Wu L."/>
            <person name="Ma J."/>
        </authorList>
    </citation>
    <scope>NUCLEOTIDE SEQUENCE [LARGE SCALE GENOMIC DNA]</scope>
    <source>
        <strain evidence="3">NBRC 15640</strain>
    </source>
</reference>
<sequence>MSMWGNDLLSWLYDNLEEAYDAGEDYVIQKANQVADAAVASVQWIWEALQGDFNENMTTGQIAANAVLGVIPIVDQVLDCRDIIANCKKINEKPNDTWAWVALCLTIIGLIPSLGSVVKGVLKIIFLFLRKAGGDVFVLVGRAMRPVFAFLADPKVQKLLGDRNIYDILQEVVNKLKEVKGMVNADLLLSLFDEVIDAIKGTVSKISRIAPSSVRIWLQEALTIVLSVRQKADEMIAKALTPVQSLLDDVAKALQDQVDQGHRAFPDTPSPNLHQLDDSVVDINPRILTTTQKGLYGEIISDHYMVSNGFTNMLPEARQVRSLEDVPRGRGIDGIYLKTDPPPLYVITETKFRLDSGKYIDSDGIARSSVLPTTRGSEGYPAAKQMSDAWIHPRIPDEIGDDGAYDVMTNGYERWLMLVDESGEVVNISKLNHLGNSTESIDL</sequence>
<evidence type="ECO:0000313" key="3">
    <source>
        <dbReference type="Proteomes" id="UP001156690"/>
    </source>
</evidence>
<evidence type="ECO:0000256" key="1">
    <source>
        <dbReference type="SAM" id="Phobius"/>
    </source>
</evidence>
<keyword evidence="1" id="KW-0812">Transmembrane</keyword>
<organism evidence="2 3">
    <name type="scientific">Vibrio penaeicida</name>
    <dbReference type="NCBI Taxonomy" id="104609"/>
    <lineage>
        <taxon>Bacteria</taxon>
        <taxon>Pseudomonadati</taxon>
        <taxon>Pseudomonadota</taxon>
        <taxon>Gammaproteobacteria</taxon>
        <taxon>Vibrionales</taxon>
        <taxon>Vibrionaceae</taxon>
        <taxon>Vibrio</taxon>
    </lineage>
</organism>
<feature type="transmembrane region" description="Helical" evidence="1">
    <location>
        <begin position="98"/>
        <end position="122"/>
    </location>
</feature>
<evidence type="ECO:0000313" key="2">
    <source>
        <dbReference type="EMBL" id="GLQ74351.1"/>
    </source>
</evidence>
<dbReference type="CDD" id="cd20746">
    <property type="entry name" value="FIX_Ntox15_NUC_DUF4112_RhsA-like"/>
    <property type="match status" value="1"/>
</dbReference>
<gene>
    <name evidence="2" type="ORF">GCM10007932_37120</name>
</gene>
<keyword evidence="1" id="KW-0472">Membrane</keyword>
<keyword evidence="3" id="KW-1185">Reference proteome</keyword>
<proteinExistence type="predicted"/>
<accession>A0AAV5NUM8</accession>
<dbReference type="AlphaFoldDB" id="A0AAV5NUM8"/>
<protein>
    <submittedName>
        <fullName evidence="2">Uncharacterized protein</fullName>
    </submittedName>
</protein>
<comment type="caution">
    <text evidence="2">The sequence shown here is derived from an EMBL/GenBank/DDBJ whole genome shotgun (WGS) entry which is preliminary data.</text>
</comment>
<name>A0AAV5NUM8_9VIBR</name>
<dbReference type="InterPro" id="IPR049802">
    <property type="entry name" value="RhsC-like_FIX"/>
</dbReference>
<keyword evidence="1" id="KW-1133">Transmembrane helix</keyword>
<dbReference type="Proteomes" id="UP001156690">
    <property type="component" value="Unassembled WGS sequence"/>
</dbReference>
<dbReference type="EMBL" id="BSNX01000055">
    <property type="protein sequence ID" value="GLQ74351.1"/>
    <property type="molecule type" value="Genomic_DNA"/>
</dbReference>